<evidence type="ECO:0000259" key="3">
    <source>
        <dbReference type="Pfam" id="PF02563"/>
    </source>
</evidence>
<dbReference type="Pfam" id="PF02563">
    <property type="entry name" value="Poly_export"/>
    <property type="match status" value="1"/>
</dbReference>
<feature type="signal peptide" evidence="2">
    <location>
        <begin position="1"/>
        <end position="23"/>
    </location>
</feature>
<reference evidence="6" key="1">
    <citation type="submission" date="2017-06" db="EMBL/GenBank/DDBJ databases">
        <authorList>
            <person name="Rodrigo-Torres L."/>
            <person name="Arahal R.D."/>
            <person name="Lucena T."/>
        </authorList>
    </citation>
    <scope>NUCLEOTIDE SEQUENCE [LARGE SCALE GENOMIC DNA]</scope>
    <source>
        <strain evidence="6">CECT 9192</strain>
    </source>
</reference>
<accession>A0A1Y6MF70</accession>
<dbReference type="EMBL" id="FYAJ01000003">
    <property type="protein sequence ID" value="SMY35237.1"/>
    <property type="molecule type" value="Genomic_DNA"/>
</dbReference>
<dbReference type="RefSeq" id="WP_087853599.1">
    <property type="nucleotide sequence ID" value="NZ_FYAJ01000003.1"/>
</dbReference>
<evidence type="ECO:0000313" key="5">
    <source>
        <dbReference type="EMBL" id="SMY35237.1"/>
    </source>
</evidence>
<evidence type="ECO:0000313" key="6">
    <source>
        <dbReference type="Proteomes" id="UP000195719"/>
    </source>
</evidence>
<dbReference type="PANTHER" id="PTHR33619">
    <property type="entry name" value="POLYSACCHARIDE EXPORT PROTEIN GFCE-RELATED"/>
    <property type="match status" value="1"/>
</dbReference>
<organism evidence="5 6">
    <name type="scientific">Photobacterium andalusiense</name>
    <dbReference type="NCBI Taxonomy" id="2204296"/>
    <lineage>
        <taxon>Bacteria</taxon>
        <taxon>Pseudomonadati</taxon>
        <taxon>Pseudomonadota</taxon>
        <taxon>Gammaproteobacteria</taxon>
        <taxon>Vibrionales</taxon>
        <taxon>Vibrionaceae</taxon>
        <taxon>Photobacterium</taxon>
    </lineage>
</organism>
<dbReference type="InterPro" id="IPR049712">
    <property type="entry name" value="Poly_export"/>
</dbReference>
<name>A0A1Y6MF70_9GAMM</name>
<evidence type="ECO:0000256" key="2">
    <source>
        <dbReference type="SAM" id="SignalP"/>
    </source>
</evidence>
<feature type="domain" description="Soluble ligand binding" evidence="4">
    <location>
        <begin position="106"/>
        <end position="147"/>
    </location>
</feature>
<dbReference type="InterPro" id="IPR019554">
    <property type="entry name" value="Soluble_ligand-bd"/>
</dbReference>
<proteinExistence type="predicted"/>
<feature type="domain" description="Polysaccharide export protein N-terminal" evidence="3">
    <location>
        <begin position="25"/>
        <end position="100"/>
    </location>
</feature>
<evidence type="ECO:0000256" key="1">
    <source>
        <dbReference type="ARBA" id="ARBA00022729"/>
    </source>
</evidence>
<dbReference type="Pfam" id="PF10531">
    <property type="entry name" value="SLBB"/>
    <property type="match status" value="1"/>
</dbReference>
<evidence type="ECO:0000259" key="4">
    <source>
        <dbReference type="Pfam" id="PF10531"/>
    </source>
</evidence>
<keyword evidence="6" id="KW-1185">Reference proteome</keyword>
<dbReference type="SUPFAM" id="SSF142984">
    <property type="entry name" value="Nqo1 middle domain-like"/>
    <property type="match status" value="1"/>
</dbReference>
<dbReference type="Gene3D" id="3.30.1950.10">
    <property type="entry name" value="wza like domain"/>
    <property type="match status" value="1"/>
</dbReference>
<dbReference type="Gene3D" id="3.10.560.10">
    <property type="entry name" value="Outer membrane lipoprotein wza domain like"/>
    <property type="match status" value="1"/>
</dbReference>
<dbReference type="PANTHER" id="PTHR33619:SF3">
    <property type="entry name" value="POLYSACCHARIDE EXPORT PROTEIN GFCE-RELATED"/>
    <property type="match status" value="1"/>
</dbReference>
<protein>
    <submittedName>
        <fullName evidence="5">Polysialic acid transport protein KpsD</fullName>
    </submittedName>
</protein>
<dbReference type="InterPro" id="IPR003715">
    <property type="entry name" value="Poly_export_N"/>
</dbReference>
<gene>
    <name evidence="5" type="primary">kpsD_2</name>
    <name evidence="5" type="ORF">PAND9192_01906</name>
</gene>
<dbReference type="AlphaFoldDB" id="A0A1Y6MF70"/>
<feature type="chain" id="PRO_5011989173" evidence="2">
    <location>
        <begin position="24"/>
        <end position="177"/>
    </location>
</feature>
<sequence length="177" mass="19527">MKNIVSIIFMLTMSFFISANASAAASENHYLLGPGDQIQIRVYNEDNLSMKFTIDASGDVIYPLIGKLQLTGKTPDQVAMDIRDKLKNGYINNPMVTVTILRFRQIYVSGEVKAPGSYEYRPGLTREQAVAIAGGFTDRADRSDVDIRLSNGQLLKDVSPTQAINPGDTVIIDQSFF</sequence>
<dbReference type="GO" id="GO:0015159">
    <property type="term" value="F:polysaccharide transmembrane transporter activity"/>
    <property type="evidence" value="ECO:0007669"/>
    <property type="project" value="InterPro"/>
</dbReference>
<keyword evidence="1 2" id="KW-0732">Signal</keyword>
<dbReference type="Proteomes" id="UP000195719">
    <property type="component" value="Unassembled WGS sequence"/>
</dbReference>